<accession>A0A2W1ETW4</accession>
<dbReference type="RefSeq" id="XP_001931925.2">
    <property type="nucleotide sequence ID" value="XM_001931890.2"/>
</dbReference>
<gene>
    <name evidence="1" type="ORF">PtrM4_020330</name>
</gene>
<comment type="caution">
    <text evidence="1">The sequence shown here is derived from an EMBL/GenBank/DDBJ whole genome shotgun (WGS) entry which is preliminary data.</text>
</comment>
<dbReference type="EMBL" id="NQIK02000001">
    <property type="protein sequence ID" value="KAF7577793.1"/>
    <property type="molecule type" value="Genomic_DNA"/>
</dbReference>
<protein>
    <submittedName>
        <fullName evidence="1">Uncharacterized protein</fullName>
    </submittedName>
</protein>
<dbReference type="AlphaFoldDB" id="A0A2W1ETW4"/>
<name>A0A2W1ETW4_9PLEO</name>
<organism evidence="1 2">
    <name type="scientific">Pyrenophora tritici-repentis</name>
    <dbReference type="NCBI Taxonomy" id="45151"/>
    <lineage>
        <taxon>Eukaryota</taxon>
        <taxon>Fungi</taxon>
        <taxon>Dikarya</taxon>
        <taxon>Ascomycota</taxon>
        <taxon>Pezizomycotina</taxon>
        <taxon>Dothideomycetes</taxon>
        <taxon>Pleosporomycetidae</taxon>
        <taxon>Pleosporales</taxon>
        <taxon>Pleosporineae</taxon>
        <taxon>Pleosporaceae</taxon>
        <taxon>Pyrenophora</taxon>
    </lineage>
</organism>
<dbReference type="GeneID" id="6339088"/>
<dbReference type="KEGG" id="ptrr:6339088"/>
<evidence type="ECO:0000313" key="1">
    <source>
        <dbReference type="EMBL" id="KAF7577793.1"/>
    </source>
</evidence>
<evidence type="ECO:0000313" key="2">
    <source>
        <dbReference type="Proteomes" id="UP000245464"/>
    </source>
</evidence>
<reference evidence="1" key="1">
    <citation type="journal article" date="2018" name="BMC Genomics">
        <title>Comparative genomics of the wheat fungal pathogen Pyrenophora tritici-repentis reveals chromosomal variations and genome plasticity.</title>
        <authorList>
            <person name="Moolhuijzen P."/>
            <person name="See P.T."/>
            <person name="Hane J.K."/>
            <person name="Shi G."/>
            <person name="Liu Z."/>
            <person name="Oliver R.P."/>
            <person name="Moffat C.S."/>
        </authorList>
    </citation>
    <scope>NUCLEOTIDE SEQUENCE [LARGE SCALE GENOMIC DNA]</scope>
    <source>
        <strain evidence="1">M4</strain>
    </source>
</reference>
<sequence>METVPADTMQYTSDNKTLALCNLLQLFHPMTTIDCDEVVMKDRAEKLYPRICDPAVEPLLMGFPCQEVKHELRTKYLDSSIDAAQELAALLGATGTATVVAGTATVTIVEADDSVTMVENDSTPVLAGNARKIGANASSDKECFMTHCVDDYEFPSTTCATLEHIARKVLEDFDLDWYKVFDASCPSPERGPDATQFRYADALCHEHNKDSKVCRGLDRLIRDFALDYYHKDVCFTTDKQKCET</sequence>
<proteinExistence type="predicted"/>
<dbReference type="Proteomes" id="UP000245464">
    <property type="component" value="Chromosome 1"/>
</dbReference>